<evidence type="ECO:0000256" key="2">
    <source>
        <dbReference type="ARBA" id="ARBA00008816"/>
    </source>
</evidence>
<feature type="transmembrane region" description="Helical" evidence="6">
    <location>
        <begin position="85"/>
        <end position="106"/>
    </location>
</feature>
<reference evidence="9" key="3">
    <citation type="submission" date="2021-02" db="UniProtKB">
        <authorList>
            <consortium name="EnsemblMetazoa"/>
        </authorList>
    </citation>
    <scope>IDENTIFICATION</scope>
    <source>
        <strain evidence="9">USDA</strain>
    </source>
</reference>
<dbReference type="VEuPathDB" id="VectorBase:PHUM173280"/>
<dbReference type="GO" id="GO:0046839">
    <property type="term" value="P:phospholipid dephosphorylation"/>
    <property type="evidence" value="ECO:0007669"/>
    <property type="project" value="TreeGrafter"/>
</dbReference>
<keyword evidence="3 6" id="KW-0812">Transmembrane</keyword>
<feature type="transmembrane region" description="Helical" evidence="6">
    <location>
        <begin position="155"/>
        <end position="173"/>
    </location>
</feature>
<dbReference type="GO" id="GO:0032440">
    <property type="term" value="F:2-alkenal reductase [NAD(P)H] activity"/>
    <property type="evidence" value="ECO:0007669"/>
    <property type="project" value="UniProtKB-EC"/>
</dbReference>
<evidence type="ECO:0000259" key="7">
    <source>
        <dbReference type="SMART" id="SM00014"/>
    </source>
</evidence>
<feature type="transmembrane region" description="Helical" evidence="6">
    <location>
        <begin position="12"/>
        <end position="31"/>
    </location>
</feature>
<dbReference type="STRING" id="121224.E0VG45"/>
<evidence type="ECO:0000256" key="1">
    <source>
        <dbReference type="ARBA" id="ARBA00004141"/>
    </source>
</evidence>
<dbReference type="InterPro" id="IPR036938">
    <property type="entry name" value="PAP2/HPO_sf"/>
</dbReference>
<evidence type="ECO:0000256" key="6">
    <source>
        <dbReference type="SAM" id="Phobius"/>
    </source>
</evidence>
<comment type="subcellular location">
    <subcellularLocation>
        <location evidence="1">Membrane</location>
        <topology evidence="1">Multi-pass membrane protein</topology>
    </subcellularLocation>
</comment>
<dbReference type="SUPFAM" id="SSF48317">
    <property type="entry name" value="Acid phosphatase/Vanadium-dependent haloperoxidase"/>
    <property type="match status" value="1"/>
</dbReference>
<reference evidence="8" key="1">
    <citation type="submission" date="2007-04" db="EMBL/GenBank/DDBJ databases">
        <title>Annotation of Pediculus humanus corporis strain USDA.</title>
        <authorList>
            <person name="Kirkness E."/>
            <person name="Hannick L."/>
            <person name="Hass B."/>
            <person name="Bruggner R."/>
            <person name="Lawson D."/>
            <person name="Bidwell S."/>
            <person name="Joardar V."/>
            <person name="Caler E."/>
            <person name="Walenz B."/>
            <person name="Inman J."/>
            <person name="Schobel S."/>
            <person name="Galinsky K."/>
            <person name="Amedeo P."/>
            <person name="Strausberg R."/>
        </authorList>
    </citation>
    <scope>NUCLEOTIDE SEQUENCE</scope>
    <source>
        <strain evidence="8">USDA</strain>
    </source>
</reference>
<sequence length="260" mass="29689">MPTAKYLSEYFAIDILLRLFLFSLYGVFQLIPPFKRVIHPEEVWLYKNPVTASYCPIKILWEIVVVTPSATIFANYIFSKNRIDLIQAFLAFSLTLCLNGALTNILKVVVGRPRPDYYYRCFPTGEGHPQIEFCTGDINVVHEGLKSFPSGHSSIAFASLGFLSLYLAGKMHLFAPSGKGSTWKLLLFLCPLFSASLVAISRLCDYHHHWQDVLCGSILGFTICWLCYHNYYPSLQDEHCHLPWVQINKKQIKELTVKDI</sequence>
<dbReference type="InterPro" id="IPR043216">
    <property type="entry name" value="PAP-like"/>
</dbReference>
<dbReference type="GO" id="GO:0006644">
    <property type="term" value="P:phospholipid metabolic process"/>
    <property type="evidence" value="ECO:0007669"/>
    <property type="project" value="UniProtKB-UniPathway"/>
</dbReference>
<dbReference type="EMBL" id="DS235131">
    <property type="protein sequence ID" value="EEB12351.1"/>
    <property type="molecule type" value="Genomic_DNA"/>
</dbReference>
<feature type="transmembrane region" description="Helical" evidence="6">
    <location>
        <begin position="59"/>
        <end position="78"/>
    </location>
</feature>
<name>E0VG45_PEDHC</name>
<evidence type="ECO:0000313" key="8">
    <source>
        <dbReference type="EMBL" id="EEB12351.1"/>
    </source>
</evidence>
<evidence type="ECO:0000256" key="5">
    <source>
        <dbReference type="ARBA" id="ARBA00023136"/>
    </source>
</evidence>
<dbReference type="GO" id="GO:0008195">
    <property type="term" value="F:phosphatidate phosphatase activity"/>
    <property type="evidence" value="ECO:0007669"/>
    <property type="project" value="TreeGrafter"/>
</dbReference>
<keyword evidence="4 6" id="KW-1133">Transmembrane helix</keyword>
<evidence type="ECO:0000313" key="9">
    <source>
        <dbReference type="EnsemblMetazoa" id="PHUM173280-PA"/>
    </source>
</evidence>
<dbReference type="CDD" id="cd03390">
    <property type="entry name" value="PAP2_containing_1_like"/>
    <property type="match status" value="1"/>
</dbReference>
<dbReference type="UniPathway" id="UPA00085"/>
<dbReference type="Proteomes" id="UP000009046">
    <property type="component" value="Unassembled WGS sequence"/>
</dbReference>
<keyword evidence="5 6" id="KW-0472">Membrane</keyword>
<dbReference type="HOGENOM" id="CLU_021458_5_4_1"/>
<feature type="domain" description="Phosphatidic acid phosphatase type 2/haloperoxidase" evidence="7">
    <location>
        <begin position="89"/>
        <end position="228"/>
    </location>
</feature>
<dbReference type="Pfam" id="PF01569">
    <property type="entry name" value="PAP2"/>
    <property type="match status" value="1"/>
</dbReference>
<dbReference type="EnsemblMetazoa" id="PHUM173280-RA">
    <property type="protein sequence ID" value="PHUM173280-PA"/>
    <property type="gene ID" value="PHUM173280"/>
</dbReference>
<organism>
    <name type="scientific">Pediculus humanus subsp. corporis</name>
    <name type="common">Body louse</name>
    <dbReference type="NCBI Taxonomy" id="121224"/>
    <lineage>
        <taxon>Eukaryota</taxon>
        <taxon>Metazoa</taxon>
        <taxon>Ecdysozoa</taxon>
        <taxon>Arthropoda</taxon>
        <taxon>Hexapoda</taxon>
        <taxon>Insecta</taxon>
        <taxon>Pterygota</taxon>
        <taxon>Neoptera</taxon>
        <taxon>Paraneoptera</taxon>
        <taxon>Psocodea</taxon>
        <taxon>Troctomorpha</taxon>
        <taxon>Phthiraptera</taxon>
        <taxon>Anoplura</taxon>
        <taxon>Pediculidae</taxon>
        <taxon>Pediculus</taxon>
    </lineage>
</organism>
<dbReference type="InParanoid" id="E0VG45"/>
<gene>
    <name evidence="9" type="primary">8236744</name>
    <name evidence="8" type="ORF">Phum_PHUM173280</name>
</gene>
<feature type="transmembrane region" description="Helical" evidence="6">
    <location>
        <begin position="185"/>
        <end position="203"/>
    </location>
</feature>
<dbReference type="PANTHER" id="PTHR10165">
    <property type="entry name" value="LIPID PHOSPHATE PHOSPHATASE"/>
    <property type="match status" value="1"/>
</dbReference>
<evidence type="ECO:0000313" key="10">
    <source>
        <dbReference type="Proteomes" id="UP000009046"/>
    </source>
</evidence>
<dbReference type="OMA" id="CTPLIVI"/>
<dbReference type="EC" id="1.3.1.74" evidence="8"/>
<dbReference type="InterPro" id="IPR000326">
    <property type="entry name" value="PAP2/HPO"/>
</dbReference>
<comment type="similarity">
    <text evidence="2">Belongs to the PA-phosphatase related phosphoesterase family.</text>
</comment>
<dbReference type="Gene3D" id="1.20.144.10">
    <property type="entry name" value="Phosphatidic acid phosphatase type 2/haloperoxidase"/>
    <property type="match status" value="1"/>
</dbReference>
<accession>E0VG45</accession>
<dbReference type="SMART" id="SM00014">
    <property type="entry name" value="acidPPc"/>
    <property type="match status" value="1"/>
</dbReference>
<dbReference type="eggNOG" id="KOG3030">
    <property type="taxonomic scope" value="Eukaryota"/>
</dbReference>
<keyword evidence="10" id="KW-1185">Reference proteome</keyword>
<evidence type="ECO:0000256" key="3">
    <source>
        <dbReference type="ARBA" id="ARBA00022692"/>
    </source>
</evidence>
<dbReference type="CTD" id="8236744"/>
<protein>
    <submittedName>
        <fullName evidence="8 9">Lipid phosphate phosphatase, putative</fullName>
        <ecNumber evidence="8">1.3.1.74</ecNumber>
    </submittedName>
</protein>
<dbReference type="GO" id="GO:0016020">
    <property type="term" value="C:membrane"/>
    <property type="evidence" value="ECO:0007669"/>
    <property type="project" value="UniProtKB-SubCell"/>
</dbReference>
<dbReference type="GeneID" id="8236744"/>
<dbReference type="KEGG" id="phu:Phum_PHUM173280"/>
<reference evidence="8" key="2">
    <citation type="submission" date="2007-04" db="EMBL/GenBank/DDBJ databases">
        <title>The genome of the human body louse.</title>
        <authorList>
            <consortium name="The Human Body Louse Genome Consortium"/>
            <person name="Kirkness E."/>
            <person name="Walenz B."/>
            <person name="Hass B."/>
            <person name="Bruggner R."/>
            <person name="Strausberg R."/>
        </authorList>
    </citation>
    <scope>NUCLEOTIDE SEQUENCE</scope>
    <source>
        <strain evidence="8">USDA</strain>
    </source>
</reference>
<dbReference type="FunCoup" id="E0VG45">
    <property type="interactions" value="259"/>
</dbReference>
<dbReference type="PANTHER" id="PTHR10165:SF35">
    <property type="entry name" value="RE23632P"/>
    <property type="match status" value="1"/>
</dbReference>
<evidence type="ECO:0000256" key="4">
    <source>
        <dbReference type="ARBA" id="ARBA00022989"/>
    </source>
</evidence>
<dbReference type="EMBL" id="AAZO01002010">
    <property type="status" value="NOT_ANNOTATED_CDS"/>
    <property type="molecule type" value="Genomic_DNA"/>
</dbReference>
<proteinExistence type="inferred from homology"/>
<feature type="transmembrane region" description="Helical" evidence="6">
    <location>
        <begin position="209"/>
        <end position="228"/>
    </location>
</feature>
<dbReference type="OrthoDB" id="10030083at2759"/>
<dbReference type="AlphaFoldDB" id="E0VG45"/>
<keyword evidence="8" id="KW-0560">Oxidoreductase</keyword>
<dbReference type="RefSeq" id="XP_002425089.1">
    <property type="nucleotide sequence ID" value="XM_002425044.1"/>
</dbReference>